<comment type="caution">
    <text evidence="1">The sequence shown here is derived from an EMBL/GenBank/DDBJ whole genome shotgun (WGS) entry which is preliminary data.</text>
</comment>
<reference evidence="1" key="1">
    <citation type="submission" date="2021-02" db="EMBL/GenBank/DDBJ databases">
        <authorList>
            <person name="Nowell W R."/>
        </authorList>
    </citation>
    <scope>NUCLEOTIDE SEQUENCE</scope>
    <source>
        <strain evidence="1">Ploen Becks lab</strain>
    </source>
</reference>
<dbReference type="Gene3D" id="2.40.70.10">
    <property type="entry name" value="Acid Proteases"/>
    <property type="match status" value="1"/>
</dbReference>
<dbReference type="EMBL" id="CAJNOC010008635">
    <property type="protein sequence ID" value="CAF1118278.1"/>
    <property type="molecule type" value="Genomic_DNA"/>
</dbReference>
<accession>A0A814QEP5</accession>
<evidence type="ECO:0000313" key="1">
    <source>
        <dbReference type="EMBL" id="CAF1118278.1"/>
    </source>
</evidence>
<proteinExistence type="predicted"/>
<dbReference type="GO" id="GO:0006508">
    <property type="term" value="P:proteolysis"/>
    <property type="evidence" value="ECO:0007669"/>
    <property type="project" value="InterPro"/>
</dbReference>
<dbReference type="AlphaFoldDB" id="A0A814QEP5"/>
<dbReference type="OrthoDB" id="10067350at2759"/>
<dbReference type="InterPro" id="IPR021109">
    <property type="entry name" value="Peptidase_aspartic_dom_sf"/>
</dbReference>
<protein>
    <submittedName>
        <fullName evidence="1">Uncharacterized protein</fullName>
    </submittedName>
</protein>
<evidence type="ECO:0000313" key="2">
    <source>
        <dbReference type="Proteomes" id="UP000663879"/>
    </source>
</evidence>
<dbReference type="Proteomes" id="UP000663879">
    <property type="component" value="Unassembled WGS sequence"/>
</dbReference>
<dbReference type="PROSITE" id="PS00141">
    <property type="entry name" value="ASP_PROTEASE"/>
    <property type="match status" value="1"/>
</dbReference>
<organism evidence="1 2">
    <name type="scientific">Brachionus calyciflorus</name>
    <dbReference type="NCBI Taxonomy" id="104777"/>
    <lineage>
        <taxon>Eukaryota</taxon>
        <taxon>Metazoa</taxon>
        <taxon>Spiralia</taxon>
        <taxon>Gnathifera</taxon>
        <taxon>Rotifera</taxon>
        <taxon>Eurotatoria</taxon>
        <taxon>Monogononta</taxon>
        <taxon>Pseudotrocha</taxon>
        <taxon>Ploima</taxon>
        <taxon>Brachionidae</taxon>
        <taxon>Brachionus</taxon>
    </lineage>
</organism>
<gene>
    <name evidence="1" type="ORF">OXX778_LOCUS21931</name>
</gene>
<dbReference type="GO" id="GO:0004190">
    <property type="term" value="F:aspartic-type endopeptidase activity"/>
    <property type="evidence" value="ECO:0007669"/>
    <property type="project" value="InterPro"/>
</dbReference>
<sequence>MMSGNSIRFLIDTGTTVNIIDENTFKNLLLEKVNLTQAKSNFYGYGSIEALKVMGKFTANIEQN</sequence>
<keyword evidence="2" id="KW-1185">Reference proteome</keyword>
<dbReference type="InterPro" id="IPR001969">
    <property type="entry name" value="Aspartic_peptidase_AS"/>
</dbReference>
<name>A0A814QEP5_9BILA</name>
<feature type="non-terminal residue" evidence="1">
    <location>
        <position position="64"/>
    </location>
</feature>